<dbReference type="EMBL" id="BSTX01000004">
    <property type="protein sequence ID" value="GLZ80668.1"/>
    <property type="molecule type" value="Genomic_DNA"/>
</dbReference>
<protein>
    <submittedName>
        <fullName evidence="1">Uncharacterized protein</fullName>
    </submittedName>
</protein>
<dbReference type="AlphaFoldDB" id="A0A9W6SRC2"/>
<dbReference type="RefSeq" id="WP_285665911.1">
    <property type="nucleotide sequence ID" value="NZ_BSTX01000004.1"/>
</dbReference>
<evidence type="ECO:0000313" key="2">
    <source>
        <dbReference type="Proteomes" id="UP001165079"/>
    </source>
</evidence>
<dbReference type="Proteomes" id="UP001165079">
    <property type="component" value="Unassembled WGS sequence"/>
</dbReference>
<accession>A0A9W6SRC2</accession>
<name>A0A9W6SRC2_9ACTN</name>
<organism evidence="1 2">
    <name type="scientific">Actinorhabdospora filicis</name>
    <dbReference type="NCBI Taxonomy" id="1785913"/>
    <lineage>
        <taxon>Bacteria</taxon>
        <taxon>Bacillati</taxon>
        <taxon>Actinomycetota</taxon>
        <taxon>Actinomycetes</taxon>
        <taxon>Micromonosporales</taxon>
        <taxon>Micromonosporaceae</taxon>
        <taxon>Actinorhabdospora</taxon>
    </lineage>
</organism>
<sequence length="70" mass="7727">MKLFTKLSDAMLSRFAPKVGARAGCPYEEHVLCTTLYCAEGSLVRYWRGGDCVLHRQFIECACTGVIVGP</sequence>
<keyword evidence="2" id="KW-1185">Reference proteome</keyword>
<proteinExistence type="predicted"/>
<reference evidence="1" key="1">
    <citation type="submission" date="2023-03" db="EMBL/GenBank/DDBJ databases">
        <title>Actinorhabdospora filicis NBRC 111898.</title>
        <authorList>
            <person name="Ichikawa N."/>
            <person name="Sato H."/>
            <person name="Tonouchi N."/>
        </authorList>
    </citation>
    <scope>NUCLEOTIDE SEQUENCE</scope>
    <source>
        <strain evidence="1">NBRC 111898</strain>
    </source>
</reference>
<gene>
    <name evidence="1" type="ORF">Afil01_54750</name>
</gene>
<comment type="caution">
    <text evidence="1">The sequence shown here is derived from an EMBL/GenBank/DDBJ whole genome shotgun (WGS) entry which is preliminary data.</text>
</comment>
<evidence type="ECO:0000313" key="1">
    <source>
        <dbReference type="EMBL" id="GLZ80668.1"/>
    </source>
</evidence>